<dbReference type="GO" id="GO:0006396">
    <property type="term" value="P:RNA processing"/>
    <property type="evidence" value="ECO:0007669"/>
    <property type="project" value="InterPro"/>
</dbReference>
<sequence>MTSISNDHTFEQSLNQFIDNNLDPKFLVDLEDPCCRLVSPRSLNDSPSTGKSSKTLNMLNDIKSALKDAAEFSKSVGNQLGSNSSSSKTFVDRSAPTNKKEILEHAEAVIEYQRERINILEKTLQKYNIAITKTAELHNDELEEYEKKNKEMRLQMQNVISDYDAISKRYKVDMESFESLKGKSLKSDYEILKKDKQITELERKLELFPKENDLLRSQNNDLQNEVKALKNQLFPPIRSWQRELDRAPTDHVMSYQNQPYKPTGAKFNDQYKPSDMTKPHLLCDVRKQETAAMGRCLMQVENDLTTYKRLYDDQRSEIQRLNNLLNTKGNNEKYPGCQYFGTHKQLMNLRDVFISMVKASNQMSQEIKIKSDDTQMKEDRSLHAAYMLKANAEQREMYDKLLDVVKNVISVKSSATSFYRCKTDYCKLLELNEFDLSTKFRKMLIEVDDSKLLVHQLDDDQIVHTDIVTQENLRGVRTDYKNLQLILKGEHYHVFRFDTSDAYNRFYYALQYAGFLVDDTKLSIFSKVDLNYLSSEENWPQDLVPVLFSKVVTINTHQYNQQLLQHYNMNIQNMPMATSPMGHGNQPLPYHNVEAHINSLFENVNVISEFTTSLLYYDQSSKQLVVYGPNLANKPKVLNPAITYKFKVLNNLEYSNFAQNQVDVEQDYVDFYQVPFATFPNGEPVMEHFNPQLTNYSLVSVKTTQNGMNQLNNNFSQMILTQNPLPMPSNTASPGFATAQAHSQYNPAAIMTSSQIDNGQTSMPYNTTPGNTQPYYNQQMGFQPPYNYNQQQQMSQSPTSPPNKANYNSPMGMASPSNYSNSIGQASPYNYNSMNMGFADYEYDVYYLLPLTPRYNDQLTKLIEKMDFLRLKSTKHESLEEQHTDNRDASKFYNFVDGALELSFAGIGMVHFQCSDTGYKANPDTLMITIVPSSAHKDGSTSYAFAVSSLDSFREFVEDAERNGMKHVVAEEQPNQEKTCIVKRGSLNIFEKGPKGELLPFLSYKAEETDVKINTKKRSLHIVPRGGGDLVLNMDCLEEEKFKKWLMALKVGGFIGTSEGEPDVPQGAEMTEFKFEIKSYNDQDMHEKRSVRVINDKIAMFGKPSDQKPIFVWERSSINIEKLDKPKIRITIKRNTKYEECFELSFTVPYLYDDTIDTLHKYNYKLDEPFTKRNLRCGYILAEPNVIRIFKMKYERDHVMVLRVEHYQEPKLNNIEFLVKLIPKVENKRPVRLMFRKKETFNKFTRALRVANFVPFVRGLTPKLYRPEIVYGFACPEAKDILKSNTIEGWIVLVTGIHEEAQEEDVRDLFENYGTVTNLHLNLDRRTGYVKGYALLEFKERTEAENAINNLNGSQLLGKDISVSWVFRESPQDGTH</sequence>
<evidence type="ECO:0000256" key="2">
    <source>
        <dbReference type="ARBA" id="ARBA00004496"/>
    </source>
</evidence>
<feature type="region of interest" description="Disordered" evidence="8">
    <location>
        <begin position="777"/>
        <end position="819"/>
    </location>
</feature>
<dbReference type="GO" id="GO:0005634">
    <property type="term" value="C:nucleus"/>
    <property type="evidence" value="ECO:0007669"/>
    <property type="project" value="UniProtKB-SubCell"/>
</dbReference>
<feature type="compositionally biased region" description="Polar residues" evidence="8">
    <location>
        <begin position="76"/>
        <end position="89"/>
    </location>
</feature>
<evidence type="ECO:0000256" key="5">
    <source>
        <dbReference type="ARBA" id="ARBA00023242"/>
    </source>
</evidence>
<feature type="coiled-coil region" evidence="7">
    <location>
        <begin position="297"/>
        <end position="324"/>
    </location>
</feature>
<feature type="region of interest" description="Disordered" evidence="8">
    <location>
        <begin position="76"/>
        <end position="96"/>
    </location>
</feature>
<dbReference type="Proteomes" id="UP000244811">
    <property type="component" value="Chromosome 3"/>
</dbReference>
<dbReference type="SMART" id="SM00360">
    <property type="entry name" value="RRM"/>
    <property type="match status" value="1"/>
</dbReference>
<comment type="subcellular location">
    <subcellularLocation>
        <location evidence="2">Cytoplasm</location>
    </subcellularLocation>
    <subcellularLocation>
        <location evidence="1">Nucleus</location>
    </subcellularLocation>
</comment>
<organism evidence="10 11">
    <name type="scientific">Theileria orientalis</name>
    <dbReference type="NCBI Taxonomy" id="68886"/>
    <lineage>
        <taxon>Eukaryota</taxon>
        <taxon>Sar</taxon>
        <taxon>Alveolata</taxon>
        <taxon>Apicomplexa</taxon>
        <taxon>Aconoidasida</taxon>
        <taxon>Piroplasmida</taxon>
        <taxon>Theileriidae</taxon>
        <taxon>Theileria</taxon>
    </lineage>
</organism>
<evidence type="ECO:0000256" key="7">
    <source>
        <dbReference type="SAM" id="Coils"/>
    </source>
</evidence>
<evidence type="ECO:0000256" key="4">
    <source>
        <dbReference type="ARBA" id="ARBA00022884"/>
    </source>
</evidence>
<dbReference type="InterPro" id="IPR008111">
    <property type="entry name" value="RNA-bd_8"/>
</dbReference>
<feature type="domain" description="RRM" evidence="9">
    <location>
        <begin position="1290"/>
        <end position="1368"/>
    </location>
</feature>
<keyword evidence="5" id="KW-0539">Nucleus</keyword>
<evidence type="ECO:0000256" key="3">
    <source>
        <dbReference type="ARBA" id="ARBA00022490"/>
    </source>
</evidence>
<keyword evidence="7" id="KW-0175">Coiled coil</keyword>
<keyword evidence="3" id="KW-0963">Cytoplasm</keyword>
<proteinExistence type="predicted"/>
<evidence type="ECO:0000256" key="6">
    <source>
        <dbReference type="PROSITE-ProRule" id="PRU00176"/>
    </source>
</evidence>
<evidence type="ECO:0000259" key="9">
    <source>
        <dbReference type="PROSITE" id="PS50102"/>
    </source>
</evidence>
<name>A0A976MAW6_THEOR</name>
<dbReference type="CDD" id="cd12324">
    <property type="entry name" value="RRM_RBM8"/>
    <property type="match status" value="1"/>
</dbReference>
<dbReference type="PANTHER" id="PTHR45894">
    <property type="entry name" value="RNA-BINDING PROTEIN 8A"/>
    <property type="match status" value="1"/>
</dbReference>
<gene>
    <name evidence="10" type="ORF">MACK_001908</name>
</gene>
<evidence type="ECO:0000313" key="11">
    <source>
        <dbReference type="Proteomes" id="UP000244811"/>
    </source>
</evidence>
<dbReference type="GO" id="GO:0005737">
    <property type="term" value="C:cytoplasm"/>
    <property type="evidence" value="ECO:0007669"/>
    <property type="project" value="UniProtKB-SubCell"/>
</dbReference>
<feature type="compositionally biased region" description="Low complexity" evidence="8">
    <location>
        <begin position="783"/>
        <end position="798"/>
    </location>
</feature>
<accession>A0A976MAW6</accession>
<evidence type="ECO:0000256" key="8">
    <source>
        <dbReference type="SAM" id="MobiDB-lite"/>
    </source>
</evidence>
<evidence type="ECO:0000313" key="10">
    <source>
        <dbReference type="EMBL" id="UKK01095.2"/>
    </source>
</evidence>
<dbReference type="InterPro" id="IPR033744">
    <property type="entry name" value="RRM_RBM8"/>
</dbReference>
<dbReference type="InterPro" id="IPR035979">
    <property type="entry name" value="RBD_domain_sf"/>
</dbReference>
<dbReference type="EMBL" id="CP056070">
    <property type="protein sequence ID" value="UKK01095.2"/>
    <property type="molecule type" value="Genomic_DNA"/>
</dbReference>
<dbReference type="InterPro" id="IPR000504">
    <property type="entry name" value="RRM_dom"/>
</dbReference>
<dbReference type="InterPro" id="IPR012677">
    <property type="entry name" value="Nucleotide-bd_a/b_plait_sf"/>
</dbReference>
<keyword evidence="4 6" id="KW-0694">RNA-binding</keyword>
<dbReference type="PROSITE" id="PS50102">
    <property type="entry name" value="RRM"/>
    <property type="match status" value="1"/>
</dbReference>
<dbReference type="Gene3D" id="3.30.70.330">
    <property type="match status" value="1"/>
</dbReference>
<dbReference type="Pfam" id="PF00076">
    <property type="entry name" value="RRM_1"/>
    <property type="match status" value="1"/>
</dbReference>
<reference evidence="10" key="1">
    <citation type="submission" date="2022-07" db="EMBL/GenBank/DDBJ databases">
        <title>Evaluation of T. orientalis genome assembly methods using nanopore sequencing and analysis of variation between genomes.</title>
        <authorList>
            <person name="Yam J."/>
            <person name="Micallef M.L."/>
            <person name="Liu M."/>
            <person name="Djordjevic S.P."/>
            <person name="Bogema D.R."/>
            <person name="Jenkins C."/>
        </authorList>
    </citation>
    <scope>NUCLEOTIDE SEQUENCE</scope>
    <source>
        <strain evidence="10">Goon Nure</strain>
    </source>
</reference>
<dbReference type="SUPFAM" id="SSF54928">
    <property type="entry name" value="RNA-binding domain, RBD"/>
    <property type="match status" value="1"/>
</dbReference>
<evidence type="ECO:0000256" key="1">
    <source>
        <dbReference type="ARBA" id="ARBA00004123"/>
    </source>
</evidence>
<protein>
    <recommendedName>
        <fullName evidence="9">RRM domain-containing protein</fullName>
    </recommendedName>
</protein>
<feature type="compositionally biased region" description="Polar residues" evidence="8">
    <location>
        <begin position="805"/>
        <end position="819"/>
    </location>
</feature>
<dbReference type="GO" id="GO:0003729">
    <property type="term" value="F:mRNA binding"/>
    <property type="evidence" value="ECO:0007669"/>
    <property type="project" value="InterPro"/>
</dbReference>
<feature type="coiled-coil region" evidence="7">
    <location>
        <begin position="103"/>
        <end position="162"/>
    </location>
</feature>